<evidence type="ECO:0000256" key="1">
    <source>
        <dbReference type="SAM" id="Phobius"/>
    </source>
</evidence>
<geneLocation type="plasmid" evidence="2 3">
    <name>pVL1_3</name>
</geneLocation>
<accession>A0A8H9C981</accession>
<sequence length="172" mass="19686">MKYGEVQAIVQLAVALNVGVFALKELAVPYFNDKIQYLERFCSHTIVRCREKVENSNSPFKSAMLAKIFDMTIEKSEELKIAKANRDTTVWHIQMVATAGIIGAVLSLYMLYHTSVYYNEVVPYYFTLTLIFIYLPIVLGTGFLLLARLIAYGVYQRIKRDEKKLDAIIEIS</sequence>
<name>A0A8H9C981_9HYPH</name>
<dbReference type="RefSeq" id="WP_207184064.1">
    <property type="nucleotide sequence ID" value="NZ_AP024148.1"/>
</dbReference>
<keyword evidence="1" id="KW-0472">Membrane</keyword>
<feature type="transmembrane region" description="Helical" evidence="1">
    <location>
        <begin position="124"/>
        <end position="155"/>
    </location>
</feature>
<reference evidence="2" key="1">
    <citation type="submission" date="2020-11" db="EMBL/GenBank/DDBJ databases">
        <title>Complete genome sequence of a novel pathogenic Methylobacterium strain isolated from rice in Vietnam.</title>
        <authorList>
            <person name="Lai K."/>
            <person name="Okazaki S."/>
            <person name="Higashi K."/>
            <person name="Mori H."/>
            <person name="Toyoda A."/>
            <person name="Kurokawa K."/>
        </authorList>
    </citation>
    <scope>NUCLEOTIDE SEQUENCE</scope>
    <source>
        <strain evidence="2">VL1</strain>
        <plasmid evidence="2">pVL1_3</plasmid>
    </source>
</reference>
<gene>
    <name evidence="2" type="ORF">mvi_63780</name>
</gene>
<feature type="transmembrane region" description="Helical" evidence="1">
    <location>
        <begin position="90"/>
        <end position="112"/>
    </location>
</feature>
<keyword evidence="1" id="KW-1133">Transmembrane helix</keyword>
<dbReference type="KEGG" id="mind:mvi_63780"/>
<dbReference type="AlphaFoldDB" id="A0A8H9C981"/>
<keyword evidence="1" id="KW-0812">Transmembrane</keyword>
<dbReference type="EMBL" id="AP024148">
    <property type="protein sequence ID" value="BCM87917.1"/>
    <property type="molecule type" value="Genomic_DNA"/>
</dbReference>
<organism evidence="2 3">
    <name type="scientific">Methylobacterium indicum</name>
    <dbReference type="NCBI Taxonomy" id="1775910"/>
    <lineage>
        <taxon>Bacteria</taxon>
        <taxon>Pseudomonadati</taxon>
        <taxon>Pseudomonadota</taxon>
        <taxon>Alphaproteobacteria</taxon>
        <taxon>Hyphomicrobiales</taxon>
        <taxon>Methylobacteriaceae</taxon>
        <taxon>Methylobacterium</taxon>
    </lineage>
</organism>
<evidence type="ECO:0000313" key="2">
    <source>
        <dbReference type="EMBL" id="BCM87917.1"/>
    </source>
</evidence>
<keyword evidence="2" id="KW-0614">Plasmid</keyword>
<dbReference type="Proteomes" id="UP000663508">
    <property type="component" value="Plasmid pVL1_3"/>
</dbReference>
<protein>
    <submittedName>
        <fullName evidence="2">Uncharacterized protein</fullName>
    </submittedName>
</protein>
<evidence type="ECO:0000313" key="3">
    <source>
        <dbReference type="Proteomes" id="UP000663508"/>
    </source>
</evidence>
<proteinExistence type="predicted"/>